<dbReference type="Proteomes" id="UP000002071">
    <property type="component" value="Chromosome"/>
</dbReference>
<evidence type="ECO:0000313" key="2">
    <source>
        <dbReference type="EMBL" id="ACV10403.1"/>
    </source>
</evidence>
<sequence>MERRKFLIGLGSFAAGTVAAIGTGGFRSSSTNRRLSVAVAHDAATPMDLSPVEDSPYSTYVSQDESGGELVFAVADASAGERGVNLHSHMRMNDLFEVTNQGTQQVCVFIPLVGNGAETNAYFYDSKNPTRVLSPDDGEPDAHGNQRYADSLGPYSANIERSAATLDPGESIAVGLDVEALGPGTTCGVKGALQIDVATEQREVSRSRQLSGGTFVTEHQTHAEDGR</sequence>
<dbReference type="AlphaFoldDB" id="C7NPV6"/>
<protein>
    <recommendedName>
        <fullName evidence="4">DUF1102 domain-containing protein</fullName>
    </recommendedName>
</protein>
<dbReference type="GeneID" id="8382477"/>
<dbReference type="HOGENOM" id="CLU_1217546_0_0_2"/>
<dbReference type="EMBL" id="CP001687">
    <property type="protein sequence ID" value="ACV10403.1"/>
    <property type="molecule type" value="Genomic_DNA"/>
</dbReference>
<dbReference type="eggNOG" id="arCOG02696">
    <property type="taxonomic scope" value="Archaea"/>
</dbReference>
<keyword evidence="3" id="KW-1185">Reference proteome</keyword>
<feature type="region of interest" description="Disordered" evidence="1">
    <location>
        <begin position="202"/>
        <end position="227"/>
    </location>
</feature>
<reference evidence="2 3" key="1">
    <citation type="journal article" date="2009" name="Stand. Genomic Sci.">
        <title>Complete genome sequence of Halorhabdus utahensis type strain (AX-2).</title>
        <authorList>
            <person name="Anderson I."/>
            <person name="Tindall B.J."/>
            <person name="Pomrenke H."/>
            <person name="Goker M."/>
            <person name="Lapidus A."/>
            <person name="Nolan M."/>
            <person name="Copeland A."/>
            <person name="Glavina Del Rio T."/>
            <person name="Chen F."/>
            <person name="Tice H."/>
            <person name="Cheng J.F."/>
            <person name="Lucas S."/>
            <person name="Chertkov O."/>
            <person name="Bruce D."/>
            <person name="Brettin T."/>
            <person name="Detter J.C."/>
            <person name="Han C."/>
            <person name="Goodwin L."/>
            <person name="Land M."/>
            <person name="Hauser L."/>
            <person name="Chang Y.J."/>
            <person name="Jeffries C.D."/>
            <person name="Pitluck S."/>
            <person name="Pati A."/>
            <person name="Mavromatis K."/>
            <person name="Ivanova N."/>
            <person name="Ovchinnikova G."/>
            <person name="Chen A."/>
            <person name="Palaniappan K."/>
            <person name="Chain P."/>
            <person name="Rohde M."/>
            <person name="Bristow J."/>
            <person name="Eisen J.A."/>
            <person name="Markowitz V."/>
            <person name="Hugenholtz P."/>
            <person name="Kyrpides N.C."/>
            <person name="Klenk H.P."/>
        </authorList>
    </citation>
    <scope>NUCLEOTIDE SEQUENCE [LARGE SCALE GENOMIC DNA]</scope>
    <source>
        <strain evidence="3">DSM 12940 / JCM 11049 / AX-2</strain>
    </source>
</reference>
<feature type="compositionally biased region" description="Polar residues" evidence="1">
    <location>
        <begin position="207"/>
        <end position="218"/>
    </location>
</feature>
<dbReference type="RefSeq" id="WP_012795280.1">
    <property type="nucleotide sequence ID" value="NC_013158.1"/>
</dbReference>
<organism evidence="2 3">
    <name type="scientific">Halorhabdus utahensis (strain DSM 12940 / JCM 11049 / AX-2)</name>
    <dbReference type="NCBI Taxonomy" id="519442"/>
    <lineage>
        <taxon>Archaea</taxon>
        <taxon>Methanobacteriati</taxon>
        <taxon>Methanobacteriota</taxon>
        <taxon>Stenosarchaea group</taxon>
        <taxon>Halobacteria</taxon>
        <taxon>Halobacteriales</taxon>
        <taxon>Haloarculaceae</taxon>
        <taxon>Halorhabdus</taxon>
    </lineage>
</organism>
<accession>C7NPV6</accession>
<gene>
    <name evidence="2" type="ordered locus">Huta_0215</name>
</gene>
<evidence type="ECO:0008006" key="4">
    <source>
        <dbReference type="Google" id="ProtNLM"/>
    </source>
</evidence>
<name>C7NPV6_HALUD</name>
<evidence type="ECO:0000313" key="3">
    <source>
        <dbReference type="Proteomes" id="UP000002071"/>
    </source>
</evidence>
<proteinExistence type="predicted"/>
<dbReference type="OrthoDB" id="241473at2157"/>
<evidence type="ECO:0000256" key="1">
    <source>
        <dbReference type="SAM" id="MobiDB-lite"/>
    </source>
</evidence>
<dbReference type="KEGG" id="hut:Huta_0215"/>